<dbReference type="RefSeq" id="WP_243569556.1">
    <property type="nucleotide sequence ID" value="NZ_BAAARD010000004.1"/>
</dbReference>
<evidence type="ECO:0000313" key="2">
    <source>
        <dbReference type="EMBL" id="UOE26745.1"/>
    </source>
</evidence>
<sequence length="128" mass="12975">MSDAHDAGSGTTAVLGPRTSGAIWIAIVGVLGALVMCYLLALCALSFDEVLTFSGPSGDAQRSAQLEEAQGGVRLAIAACIFVWLMVTGVCIAIAVGTGFRVLRVGLIVGGGLILLSAAAFGLFMMTI</sequence>
<name>A0ABY4B143_9MICO</name>
<feature type="transmembrane region" description="Helical" evidence="1">
    <location>
        <begin position="22"/>
        <end position="47"/>
    </location>
</feature>
<dbReference type="EMBL" id="CP094533">
    <property type="protein sequence ID" value="UOE26745.1"/>
    <property type="molecule type" value="Genomic_DNA"/>
</dbReference>
<keyword evidence="1" id="KW-0812">Transmembrane</keyword>
<protein>
    <submittedName>
        <fullName evidence="2">Uncharacterized protein</fullName>
    </submittedName>
</protein>
<evidence type="ECO:0000313" key="3">
    <source>
        <dbReference type="Proteomes" id="UP000831304"/>
    </source>
</evidence>
<keyword evidence="1" id="KW-1133">Transmembrane helix</keyword>
<organism evidence="2 3">
    <name type="scientific">Agromyces soli</name>
    <dbReference type="NCBI Taxonomy" id="659012"/>
    <lineage>
        <taxon>Bacteria</taxon>
        <taxon>Bacillati</taxon>
        <taxon>Actinomycetota</taxon>
        <taxon>Actinomycetes</taxon>
        <taxon>Micrococcales</taxon>
        <taxon>Microbacteriaceae</taxon>
        <taxon>Agromyces</taxon>
    </lineage>
</organism>
<feature type="transmembrane region" description="Helical" evidence="1">
    <location>
        <begin position="75"/>
        <end position="96"/>
    </location>
</feature>
<dbReference type="Proteomes" id="UP000831304">
    <property type="component" value="Chromosome"/>
</dbReference>
<gene>
    <name evidence="2" type="ORF">MTP13_02900</name>
</gene>
<evidence type="ECO:0000256" key="1">
    <source>
        <dbReference type="SAM" id="Phobius"/>
    </source>
</evidence>
<accession>A0ABY4B143</accession>
<feature type="transmembrane region" description="Helical" evidence="1">
    <location>
        <begin position="102"/>
        <end position="124"/>
    </location>
</feature>
<reference evidence="2 3" key="1">
    <citation type="submission" date="2022-03" db="EMBL/GenBank/DDBJ databases">
        <title>Agromyces sp. isolated from the gut of P. brevitarsis seulensis larvae.</title>
        <authorList>
            <person name="Won M."/>
            <person name="Kwon S.-W."/>
        </authorList>
    </citation>
    <scope>NUCLEOTIDE SEQUENCE [LARGE SCALE GENOMIC DNA]</scope>
    <source>
        <strain evidence="2 3">KACC 16215</strain>
    </source>
</reference>
<keyword evidence="3" id="KW-1185">Reference proteome</keyword>
<proteinExistence type="predicted"/>
<keyword evidence="1" id="KW-0472">Membrane</keyword>